<organism evidence="1 2">
    <name type="scientific">Ricinus communis</name>
    <name type="common">Castor bean</name>
    <dbReference type="NCBI Taxonomy" id="3988"/>
    <lineage>
        <taxon>Eukaryota</taxon>
        <taxon>Viridiplantae</taxon>
        <taxon>Streptophyta</taxon>
        <taxon>Embryophyta</taxon>
        <taxon>Tracheophyta</taxon>
        <taxon>Spermatophyta</taxon>
        <taxon>Magnoliopsida</taxon>
        <taxon>eudicotyledons</taxon>
        <taxon>Gunneridae</taxon>
        <taxon>Pentapetalae</taxon>
        <taxon>rosids</taxon>
        <taxon>fabids</taxon>
        <taxon>Malpighiales</taxon>
        <taxon>Euphorbiaceae</taxon>
        <taxon>Acalyphoideae</taxon>
        <taxon>Acalypheae</taxon>
        <taxon>Ricinus</taxon>
    </lineage>
</organism>
<gene>
    <name evidence="1" type="ORF">RCOM_1748590</name>
</gene>
<sequence length="76" mass="8086">MLDKELSVTRVVSYGRDRFEANDRTITYQEGGNGHKIDGEGARADRGAIKDGAINVSGAVDVGGVVELALKTNYST</sequence>
<proteinExistence type="predicted"/>
<evidence type="ECO:0000313" key="1">
    <source>
        <dbReference type="EMBL" id="EEF44164.1"/>
    </source>
</evidence>
<dbReference type="Proteomes" id="UP000008311">
    <property type="component" value="Unassembled WGS sequence"/>
</dbReference>
<evidence type="ECO:0000313" key="2">
    <source>
        <dbReference type="Proteomes" id="UP000008311"/>
    </source>
</evidence>
<reference evidence="2" key="1">
    <citation type="journal article" date="2010" name="Nat. Biotechnol.">
        <title>Draft genome sequence of the oilseed species Ricinus communis.</title>
        <authorList>
            <person name="Chan A.P."/>
            <person name="Crabtree J."/>
            <person name="Zhao Q."/>
            <person name="Lorenzi H."/>
            <person name="Orvis J."/>
            <person name="Puiu D."/>
            <person name="Melake-Berhan A."/>
            <person name="Jones K.M."/>
            <person name="Redman J."/>
            <person name="Chen G."/>
            <person name="Cahoon E.B."/>
            <person name="Gedil M."/>
            <person name="Stanke M."/>
            <person name="Haas B.J."/>
            <person name="Wortman J.R."/>
            <person name="Fraser-Liggett C.M."/>
            <person name="Ravel J."/>
            <person name="Rabinowicz P.D."/>
        </authorList>
    </citation>
    <scope>NUCLEOTIDE SEQUENCE [LARGE SCALE GENOMIC DNA]</scope>
    <source>
        <strain evidence="2">cv. Hale</strain>
    </source>
</reference>
<accession>B9RWV2</accession>
<name>B9RWV2_RICCO</name>
<dbReference type="EMBL" id="EQ973824">
    <property type="protein sequence ID" value="EEF44164.1"/>
    <property type="molecule type" value="Genomic_DNA"/>
</dbReference>
<keyword evidence="2" id="KW-1185">Reference proteome</keyword>
<protein>
    <submittedName>
        <fullName evidence="1">Uncharacterized protein</fullName>
    </submittedName>
</protein>
<dbReference type="AlphaFoldDB" id="B9RWV2"/>
<dbReference type="InParanoid" id="B9RWV2"/>